<reference evidence="2 3" key="1">
    <citation type="submission" date="2018-07" db="EMBL/GenBank/DDBJ databases">
        <title>Modular assembly of carbohydrate-degrading microbial communities in the ocean.</title>
        <authorList>
            <person name="Enke T.N."/>
            <person name="Datta M.S."/>
            <person name="Schwartzman J.A."/>
            <person name="Cermak N."/>
            <person name="Schmitz D.A."/>
            <person name="Barrere J."/>
            <person name="Cordero O.X."/>
        </authorList>
    </citation>
    <scope>NUCLEOTIDE SEQUENCE [LARGE SCALE GENOMIC DNA]</scope>
    <source>
        <strain evidence="2 3">C3M10</strain>
    </source>
</reference>
<dbReference type="OrthoDB" id="9813640at2"/>
<feature type="transmembrane region" description="Helical" evidence="1">
    <location>
        <begin position="67"/>
        <end position="90"/>
    </location>
</feature>
<sequence length="228" mass="23969">MFSRILTSALFAGAAAGLIAAMLQLVFVQPVLLHAELYESGEFVHFGAEAVSAHPDLPSIDLMRDGLSIIFTMLTYTGYALVMVALMAMAEGQGHTINGRTGLLWGMAGFIAFHFAPGLTLAPEVPGVAAADVGARQIWWTGTVASAAVAMWLIAFARSWMLWGVAAVLLLAPHIIGAPEPDVFTGPVPTEIGALFAARAFGVGMAAWVLVGCFAGYFWNTEGARAEA</sequence>
<proteinExistence type="predicted"/>
<keyword evidence="1" id="KW-0812">Transmembrane</keyword>
<dbReference type="EMBL" id="QOCE01000054">
    <property type="protein sequence ID" value="RBW49561.1"/>
    <property type="molecule type" value="Genomic_DNA"/>
</dbReference>
<evidence type="ECO:0000313" key="2">
    <source>
        <dbReference type="EMBL" id="RBW49561.1"/>
    </source>
</evidence>
<dbReference type="RefSeq" id="WP_113825932.1">
    <property type="nucleotide sequence ID" value="NZ_QOCE01000054.1"/>
</dbReference>
<keyword evidence="1" id="KW-0472">Membrane</keyword>
<gene>
    <name evidence="2" type="ORF">DS909_23025</name>
</gene>
<feature type="transmembrane region" description="Helical" evidence="1">
    <location>
        <begin position="160"/>
        <end position="176"/>
    </location>
</feature>
<dbReference type="Proteomes" id="UP000252706">
    <property type="component" value="Unassembled WGS sequence"/>
</dbReference>
<evidence type="ECO:0000256" key="1">
    <source>
        <dbReference type="SAM" id="Phobius"/>
    </source>
</evidence>
<feature type="transmembrane region" description="Helical" evidence="1">
    <location>
        <begin position="102"/>
        <end position="122"/>
    </location>
</feature>
<dbReference type="Pfam" id="PF09490">
    <property type="entry name" value="CbtA"/>
    <property type="match status" value="1"/>
</dbReference>
<dbReference type="NCBIfam" id="TIGR02458">
    <property type="entry name" value="CbtA"/>
    <property type="match status" value="1"/>
</dbReference>
<organism evidence="2 3">
    <name type="scientific">Phaeobacter gallaeciensis</name>
    <dbReference type="NCBI Taxonomy" id="60890"/>
    <lineage>
        <taxon>Bacteria</taxon>
        <taxon>Pseudomonadati</taxon>
        <taxon>Pseudomonadota</taxon>
        <taxon>Alphaproteobacteria</taxon>
        <taxon>Rhodobacterales</taxon>
        <taxon>Roseobacteraceae</taxon>
        <taxon>Phaeobacter</taxon>
    </lineage>
</organism>
<feature type="transmembrane region" description="Helical" evidence="1">
    <location>
        <begin position="196"/>
        <end position="219"/>
    </location>
</feature>
<dbReference type="AlphaFoldDB" id="A0A366WKW1"/>
<keyword evidence="1" id="KW-1133">Transmembrane helix</keyword>
<protein>
    <submittedName>
        <fullName evidence="2">Cobalt transporter</fullName>
    </submittedName>
</protein>
<name>A0A366WKW1_9RHOB</name>
<comment type="caution">
    <text evidence="2">The sequence shown here is derived from an EMBL/GenBank/DDBJ whole genome shotgun (WGS) entry which is preliminary data.</text>
</comment>
<evidence type="ECO:0000313" key="3">
    <source>
        <dbReference type="Proteomes" id="UP000252706"/>
    </source>
</evidence>
<dbReference type="InterPro" id="IPR012666">
    <property type="entry name" value="CbtA_put"/>
</dbReference>
<accession>A0A366WKW1</accession>
<feature type="transmembrane region" description="Helical" evidence="1">
    <location>
        <begin position="137"/>
        <end position="155"/>
    </location>
</feature>